<comment type="caution">
    <text evidence="1">The sequence shown here is derived from an EMBL/GenBank/DDBJ whole genome shotgun (WGS) entry which is preliminary data.</text>
</comment>
<accession>A0ACC6PYA4</accession>
<organism evidence="1 2">
    <name type="scientific">Streptomyces achmelvichensis</name>
    <dbReference type="NCBI Taxonomy" id="3134111"/>
    <lineage>
        <taxon>Bacteria</taxon>
        <taxon>Bacillati</taxon>
        <taxon>Actinomycetota</taxon>
        <taxon>Actinomycetes</taxon>
        <taxon>Kitasatosporales</taxon>
        <taxon>Streptomycetaceae</taxon>
        <taxon>Streptomyces</taxon>
    </lineage>
</organism>
<reference evidence="1" key="1">
    <citation type="submission" date="2024-03" db="EMBL/GenBank/DDBJ databases">
        <title>Novel Streptomyces species of biotechnological and ecological value are a feature of Machair soil.</title>
        <authorList>
            <person name="Prole J.R."/>
            <person name="Goodfellow M."/>
            <person name="Allenby N."/>
            <person name="Ward A.C."/>
        </authorList>
    </citation>
    <scope>NUCLEOTIDE SEQUENCE</scope>
    <source>
        <strain evidence="1">MS2.AVA.5</strain>
    </source>
</reference>
<evidence type="ECO:0000313" key="1">
    <source>
        <dbReference type="EMBL" id="MEJ8636331.1"/>
    </source>
</evidence>
<keyword evidence="2" id="KW-1185">Reference proteome</keyword>
<proteinExistence type="predicted"/>
<evidence type="ECO:0000313" key="2">
    <source>
        <dbReference type="Proteomes" id="UP001377168"/>
    </source>
</evidence>
<dbReference type="EMBL" id="JBBKAJ010000022">
    <property type="protein sequence ID" value="MEJ8636331.1"/>
    <property type="molecule type" value="Genomic_DNA"/>
</dbReference>
<gene>
    <name evidence="1" type="ORF">WKI67_23495</name>
</gene>
<dbReference type="Proteomes" id="UP001377168">
    <property type="component" value="Unassembled WGS sequence"/>
</dbReference>
<protein>
    <submittedName>
        <fullName evidence="1">Uncharacterized protein</fullName>
    </submittedName>
</protein>
<sequence length="71" mass="7517">MSVLSVLSVLLPCGVGGVGGVFGVRSTSGAPPRYRAEATGVTLTRPELFVEQLNRKAPEGMETTPTWVKTR</sequence>
<name>A0ACC6PYA4_9ACTN</name>